<dbReference type="EMBL" id="MJIL01000051">
    <property type="protein sequence ID" value="OLQ79161.1"/>
    <property type="molecule type" value="Genomic_DNA"/>
</dbReference>
<name>A0A1Q9GVG2_9GAMM</name>
<evidence type="ECO:0000313" key="3">
    <source>
        <dbReference type="Proteomes" id="UP000186905"/>
    </source>
</evidence>
<reference evidence="2 3" key="1">
    <citation type="submission" date="2016-09" db="EMBL/GenBank/DDBJ databases">
        <title>Photobacterium proteolyticum sp. nov. a protease producing bacterium isolated from ocean sediments of Laizhou Bay.</title>
        <authorList>
            <person name="Li Y."/>
        </authorList>
    </citation>
    <scope>NUCLEOTIDE SEQUENCE [LARGE SCALE GENOMIC DNA]</scope>
    <source>
        <strain evidence="2 3">13-12</strain>
    </source>
</reference>
<dbReference type="Proteomes" id="UP000186905">
    <property type="component" value="Unassembled WGS sequence"/>
</dbReference>
<evidence type="ECO:0000259" key="1">
    <source>
        <dbReference type="Pfam" id="PF09623"/>
    </source>
</evidence>
<sequence>MKEILISVMGTSPQVLTETLYALFTQGKTFPEEIYVITSENAKQKLVKHLIDDQQLNKLFAEYNMPYIEFDQRHILLMEDDSGEPIFNGKREEDQNYIADSIMKIIARFTQQQDTRIHASIAGGRKSMSFYMGNAMSLLGREQDMLSHVFISEEFEFCDQFFYPTKQDNYIEVKKDNHTLNLNTRDAEVTLAEIPFVRMRHLIDGNLLKDIDKTSFSKTVASINALHQKGITLIMNDKAKTLSVNGIDIKLTPKEYSYYLWLSIQPNRHLLADRSFFDDKECAKEFIEHYRNLTNDQRLLKTFGLDIEAIDDDFEWNESLLSKIEGIPRQIVQEARSTINRKIKAVLPIEAFHKIGIQSEKSDGYATYWLDSDFTIEVVPIKQQQVDIEYAQIKRLDKLLAR</sequence>
<comment type="caution">
    <text evidence="2">The sequence shown here is derived from an EMBL/GenBank/DDBJ whole genome shotgun (WGS) entry which is preliminary data.</text>
</comment>
<organism evidence="2 3">
    <name type="scientific">Photobacterium proteolyticum</name>
    <dbReference type="NCBI Taxonomy" id="1903952"/>
    <lineage>
        <taxon>Bacteria</taxon>
        <taxon>Pseudomonadati</taxon>
        <taxon>Pseudomonadota</taxon>
        <taxon>Gammaproteobacteria</taxon>
        <taxon>Vibrionales</taxon>
        <taxon>Vibrionaceae</taxon>
        <taxon>Photobacterium</taxon>
    </lineage>
</organism>
<gene>
    <name evidence="2" type="ORF">BIT28_02155</name>
</gene>
<dbReference type="AlphaFoldDB" id="A0A1Q9GVG2"/>
<keyword evidence="3" id="KW-1185">Reference proteome</keyword>
<dbReference type="STRING" id="1903952.BIT28_02155"/>
<dbReference type="InterPro" id="IPR013413">
    <property type="entry name" value="CRISPR-assoc_prot_NE0113"/>
</dbReference>
<accession>A0A1Q9GVG2</accession>
<dbReference type="InterPro" id="IPR019092">
    <property type="entry name" value="SSO2081-like_dom"/>
</dbReference>
<dbReference type="CDD" id="cd09741">
    <property type="entry name" value="Csx1_III-U"/>
    <property type="match status" value="1"/>
</dbReference>
<dbReference type="RefSeq" id="WP_075762830.1">
    <property type="nucleotide sequence ID" value="NZ_MJIL01000051.1"/>
</dbReference>
<protein>
    <submittedName>
        <fullName evidence="2">CRISPR-associated protein</fullName>
    </submittedName>
</protein>
<feature type="domain" description="CRISPR system ring nuclease SSO2081-like" evidence="1">
    <location>
        <begin position="12"/>
        <end position="223"/>
    </location>
</feature>
<proteinExistence type="predicted"/>
<dbReference type="OrthoDB" id="9805822at2"/>
<dbReference type="Pfam" id="PF09623">
    <property type="entry name" value="Cas_NE0113"/>
    <property type="match status" value="1"/>
</dbReference>
<evidence type="ECO:0000313" key="2">
    <source>
        <dbReference type="EMBL" id="OLQ79161.1"/>
    </source>
</evidence>
<dbReference type="NCBIfam" id="TIGR02584">
    <property type="entry name" value="cas_NE0113"/>
    <property type="match status" value="1"/>
</dbReference>